<feature type="region of interest" description="Disordered" evidence="1">
    <location>
        <begin position="278"/>
        <end position="324"/>
    </location>
</feature>
<accession>A0A075HVW3</accession>
<feature type="domain" description="CdvA-like coiled-coil" evidence="2">
    <location>
        <begin position="116"/>
        <end position="236"/>
    </location>
</feature>
<evidence type="ECO:0000259" key="2">
    <source>
        <dbReference type="Pfam" id="PF18822"/>
    </source>
</evidence>
<dbReference type="AlphaFoldDB" id="A0A075HVW3"/>
<proteinExistence type="predicted"/>
<protein>
    <recommendedName>
        <fullName evidence="2">CdvA-like coiled-coil domain-containing protein</fullName>
    </recommendedName>
</protein>
<name>A0A075HVW3_9ARCH</name>
<dbReference type="EMBL" id="KF901117">
    <property type="protein sequence ID" value="AIF18692.1"/>
    <property type="molecule type" value="Genomic_DNA"/>
</dbReference>
<dbReference type="InterPro" id="IPR041461">
    <property type="entry name" value="CdvA_CC"/>
</dbReference>
<feature type="compositionally biased region" description="Basic and acidic residues" evidence="1">
    <location>
        <begin position="308"/>
        <end position="324"/>
    </location>
</feature>
<sequence>MSPLLRFCEFNLTKTKNISYTLSVIQISLVITMTNDDIEIIGKNVKDMYGTFMGKVVGTITEIDGSIQSVGIDCGSQGLQQIQFEQLVVQGESVIFIPKWRLDSQRLIREKQLTLRRLKALMDIVSENDDMKADAEIIHEKYKFKLATLDEMESEIKSKLEERLIELDTQMKSAKMLSFDAKVQFKSNEISEATFETVKSCTTEVIEHVTHEQSEISNVKSRIADLELEVQEITSPAEANIQESAVTYLETPEPQQVIQTILPEAPTEPIVTPSEPIEAQVSPIPEPSTESEVTFAFPEPPQQVTSETSHDDNDNDWLARMEAQ</sequence>
<evidence type="ECO:0000313" key="3">
    <source>
        <dbReference type="EMBL" id="AIF18692.1"/>
    </source>
</evidence>
<dbReference type="Pfam" id="PF18822">
    <property type="entry name" value="CdvA"/>
    <property type="match status" value="1"/>
</dbReference>
<evidence type="ECO:0000256" key="1">
    <source>
        <dbReference type="SAM" id="MobiDB-lite"/>
    </source>
</evidence>
<reference evidence="3" key="1">
    <citation type="journal article" date="2014" name="Genome Biol. Evol.">
        <title>Pangenome evidence for extensive interdomain horizontal transfer affecting lineage core and shell genes in uncultured planktonic thaumarchaeota and euryarchaeota.</title>
        <authorList>
            <person name="Deschamps P."/>
            <person name="Zivanovic Y."/>
            <person name="Moreira D."/>
            <person name="Rodriguez-Valera F."/>
            <person name="Lopez-Garcia P."/>
        </authorList>
    </citation>
    <scope>NUCLEOTIDE SEQUENCE</scope>
</reference>
<organism evidence="3">
    <name type="scientific">uncultured marine thaumarchaeote KM3_84_A09</name>
    <dbReference type="NCBI Taxonomy" id="1456310"/>
    <lineage>
        <taxon>Archaea</taxon>
        <taxon>Nitrososphaerota</taxon>
        <taxon>environmental samples</taxon>
    </lineage>
</organism>